<accession>A0AAV4Q239</accession>
<reference evidence="1 2" key="1">
    <citation type="submission" date="2021-06" db="EMBL/GenBank/DDBJ databases">
        <title>Caerostris darwini draft genome.</title>
        <authorList>
            <person name="Kono N."/>
            <person name="Arakawa K."/>
        </authorList>
    </citation>
    <scope>NUCLEOTIDE SEQUENCE [LARGE SCALE GENOMIC DNA]</scope>
</reference>
<organism evidence="1 2">
    <name type="scientific">Caerostris darwini</name>
    <dbReference type="NCBI Taxonomy" id="1538125"/>
    <lineage>
        <taxon>Eukaryota</taxon>
        <taxon>Metazoa</taxon>
        <taxon>Ecdysozoa</taxon>
        <taxon>Arthropoda</taxon>
        <taxon>Chelicerata</taxon>
        <taxon>Arachnida</taxon>
        <taxon>Araneae</taxon>
        <taxon>Araneomorphae</taxon>
        <taxon>Entelegynae</taxon>
        <taxon>Araneoidea</taxon>
        <taxon>Araneidae</taxon>
        <taxon>Caerostris</taxon>
    </lineage>
</organism>
<dbReference type="EMBL" id="BPLQ01003666">
    <property type="protein sequence ID" value="GIY02252.1"/>
    <property type="molecule type" value="Genomic_DNA"/>
</dbReference>
<proteinExistence type="predicted"/>
<evidence type="ECO:0000313" key="1">
    <source>
        <dbReference type="EMBL" id="GIY02252.1"/>
    </source>
</evidence>
<sequence>MQRKFFIDVTNLQRGEVKGETLLQFVDGPLNCPRVGQRTMIYLQVDNVRAVSATCLQRSLYQIAAAGLDPRSDVLAAHMQHMPQFS</sequence>
<name>A0AAV4Q239_9ARAC</name>
<dbReference type="Proteomes" id="UP001054837">
    <property type="component" value="Unassembled WGS sequence"/>
</dbReference>
<gene>
    <name evidence="1" type="ORF">CDAR_112461</name>
</gene>
<keyword evidence="2" id="KW-1185">Reference proteome</keyword>
<dbReference type="AlphaFoldDB" id="A0AAV4Q239"/>
<comment type="caution">
    <text evidence="1">The sequence shown here is derived from an EMBL/GenBank/DDBJ whole genome shotgun (WGS) entry which is preliminary data.</text>
</comment>
<protein>
    <submittedName>
        <fullName evidence="1">Uncharacterized protein</fullName>
    </submittedName>
</protein>
<evidence type="ECO:0000313" key="2">
    <source>
        <dbReference type="Proteomes" id="UP001054837"/>
    </source>
</evidence>